<keyword evidence="1" id="KW-1133">Transmembrane helix</keyword>
<proteinExistence type="predicted"/>
<dbReference type="Proteomes" id="UP000707206">
    <property type="component" value="Unassembled WGS sequence"/>
</dbReference>
<dbReference type="InterPro" id="IPR029062">
    <property type="entry name" value="Class_I_gatase-like"/>
</dbReference>
<organism evidence="3 4">
    <name type="scientific">Pelagihabitans pacificus</name>
    <dbReference type="NCBI Taxonomy" id="2696054"/>
    <lineage>
        <taxon>Bacteria</taxon>
        <taxon>Pseudomonadati</taxon>
        <taxon>Bacteroidota</taxon>
        <taxon>Flavobacteriia</taxon>
        <taxon>Flavobacteriales</taxon>
        <taxon>Flavobacteriaceae</taxon>
        <taxon>Pelagihabitans</taxon>
    </lineage>
</organism>
<dbReference type="EMBL" id="VIKU02000006">
    <property type="protein sequence ID" value="NHF61183.1"/>
    <property type="molecule type" value="Genomic_DNA"/>
</dbReference>
<evidence type="ECO:0000259" key="2">
    <source>
        <dbReference type="Pfam" id="PF06283"/>
    </source>
</evidence>
<gene>
    <name evidence="3" type="ORF">FK220_017655</name>
</gene>
<keyword evidence="1" id="KW-0812">Transmembrane</keyword>
<evidence type="ECO:0000256" key="1">
    <source>
        <dbReference type="SAM" id="Phobius"/>
    </source>
</evidence>
<reference evidence="3" key="1">
    <citation type="submission" date="2019-07" db="EMBL/GenBank/DDBJ databases">
        <authorList>
            <person name="De-Chao Zhang Q."/>
        </authorList>
    </citation>
    <scope>NUCLEOTIDE SEQUENCE</scope>
    <source>
        <strain evidence="3">TP-CH-4</strain>
    </source>
</reference>
<dbReference type="RefSeq" id="WP_152575682.1">
    <property type="nucleotide sequence ID" value="NZ_VIKU02000006.1"/>
</dbReference>
<feature type="transmembrane region" description="Helical" evidence="1">
    <location>
        <begin position="14"/>
        <end position="31"/>
    </location>
</feature>
<feature type="domain" description="ThuA-like" evidence="2">
    <location>
        <begin position="111"/>
        <end position="309"/>
    </location>
</feature>
<dbReference type="InterPro" id="IPR029010">
    <property type="entry name" value="ThuA-like"/>
</dbReference>
<dbReference type="PROSITE" id="PS51257">
    <property type="entry name" value="PROKAR_LIPOPROTEIN"/>
    <property type="match status" value="1"/>
</dbReference>
<dbReference type="Gene3D" id="3.40.50.880">
    <property type="match status" value="1"/>
</dbReference>
<evidence type="ECO:0000313" key="4">
    <source>
        <dbReference type="Proteomes" id="UP000707206"/>
    </source>
</evidence>
<accession>A0A967AXX4</accession>
<evidence type="ECO:0000313" key="3">
    <source>
        <dbReference type="EMBL" id="NHF61183.1"/>
    </source>
</evidence>
<comment type="caution">
    <text evidence="3">The sequence shown here is derived from an EMBL/GenBank/DDBJ whole genome shotgun (WGS) entry which is preliminary data.</text>
</comment>
<dbReference type="AlphaFoldDB" id="A0A967AXX4"/>
<reference evidence="3" key="2">
    <citation type="submission" date="2020-03" db="EMBL/GenBank/DDBJ databases">
        <title>Flavobacteriaceae bacterium strain TP-CH-4, a member of the family Flavobacteriaceae isolated from a deep-sea seamount.</title>
        <authorList>
            <person name="Zhang D.-C."/>
        </authorList>
    </citation>
    <scope>NUCLEOTIDE SEQUENCE</scope>
    <source>
        <strain evidence="3">TP-CH-4</strain>
    </source>
</reference>
<dbReference type="Pfam" id="PF06283">
    <property type="entry name" value="ThuA"/>
    <property type="match status" value="1"/>
</dbReference>
<sequence>MNNLHVRLSWHSTAYPYGFTLVFLLLALGLVTSCGDKKSAKDQALEGTETDSAGTDARPHIVFVTGDEEYRSEESMPMLARLARRELDARVTVCYALDSAGYIAPNRTDHIEGLEALETADLMVIFTRFRTLPENERTYITDYVESGKPIVGFRTATHAFRYENDSTLLYWNDEWPTKVFGQQWITHHGHFDDGAHPLTQVTKIKGTDHPILNGFEPVQTYSWLYHVDGGDWKLYGDSDPLLQGTSLKSKHEMEGNLQKYPLTNPVAWAKSYTGSAGKKARVFFTTLGHPYDFKLPEMRRLALNGIFWALGREDAIPENGTNVSLDAPYEPNNSGFGEKYKLGQRPTQIN</sequence>
<keyword evidence="4" id="KW-1185">Reference proteome</keyword>
<dbReference type="SUPFAM" id="SSF52317">
    <property type="entry name" value="Class I glutamine amidotransferase-like"/>
    <property type="match status" value="1"/>
</dbReference>
<name>A0A967AXX4_9FLAO</name>
<protein>
    <submittedName>
        <fullName evidence="3">ThuA domain-containing protein</fullName>
    </submittedName>
</protein>
<keyword evidence="1" id="KW-0472">Membrane</keyword>